<protein>
    <submittedName>
        <fullName evidence="2">ABC-type sugar transport system, periplasmic component</fullName>
    </submittedName>
</protein>
<dbReference type="EMBL" id="AP012052">
    <property type="protein sequence ID" value="BAJ75226.1"/>
    <property type="molecule type" value="Genomic_DNA"/>
</dbReference>
<reference key="2">
    <citation type="submission" date="2011-02" db="EMBL/GenBank/DDBJ databases">
        <title>Genome sequence of Microbacterium testaceum StLB037.</title>
        <authorList>
            <person name="Morohoshi T."/>
            <person name="Wang W.Z."/>
            <person name="Someya N."/>
            <person name="Ikeda T."/>
        </authorList>
    </citation>
    <scope>NUCLEOTIDE SEQUENCE</scope>
    <source>
        <strain>StLB037</strain>
    </source>
</reference>
<reference evidence="2 3" key="1">
    <citation type="journal article" date="2011" name="J. Bacteriol.">
        <title>Genome sequence of Microbacterium testaceum StLB037, an N-acylhomoserine lactone-degrading bacterium isolated from potato leaves.</title>
        <authorList>
            <person name="Morohoshi T."/>
            <person name="Wang W.-Z."/>
            <person name="Someya N."/>
            <person name="Ikeda T."/>
        </authorList>
    </citation>
    <scope>NUCLEOTIDE SEQUENCE [LARGE SCALE GENOMIC DNA]</scope>
    <source>
        <strain evidence="2 3">StLB037</strain>
    </source>
</reference>
<dbReference type="HOGENOM" id="CLU_3009306_0_0_11"/>
<evidence type="ECO:0000313" key="2">
    <source>
        <dbReference type="EMBL" id="BAJ75226.1"/>
    </source>
</evidence>
<accession>E8NFF3</accession>
<keyword evidence="2" id="KW-0762">Sugar transport</keyword>
<feature type="compositionally biased region" description="Polar residues" evidence="1">
    <location>
        <begin position="45"/>
        <end position="56"/>
    </location>
</feature>
<evidence type="ECO:0000256" key="1">
    <source>
        <dbReference type="SAM" id="MobiDB-lite"/>
    </source>
</evidence>
<organism evidence="2 3">
    <name type="scientific">Microbacterium testaceum (strain StLB037)</name>
    <dbReference type="NCBI Taxonomy" id="979556"/>
    <lineage>
        <taxon>Bacteria</taxon>
        <taxon>Bacillati</taxon>
        <taxon>Actinomycetota</taxon>
        <taxon>Actinomycetes</taxon>
        <taxon>Micrococcales</taxon>
        <taxon>Microbacteriaceae</taxon>
        <taxon>Microbacterium</taxon>
    </lineage>
</organism>
<gene>
    <name evidence="2" type="ordered locus">MTES_2262</name>
</gene>
<proteinExistence type="predicted"/>
<dbReference type="KEGG" id="mts:MTES_2262"/>
<dbReference type="Proteomes" id="UP000008975">
    <property type="component" value="Chromosome"/>
</dbReference>
<evidence type="ECO:0000313" key="3">
    <source>
        <dbReference type="Proteomes" id="UP000008975"/>
    </source>
</evidence>
<feature type="region of interest" description="Disordered" evidence="1">
    <location>
        <begin position="14"/>
        <end position="56"/>
    </location>
</feature>
<feature type="compositionally biased region" description="Basic and acidic residues" evidence="1">
    <location>
        <begin position="26"/>
        <end position="40"/>
    </location>
</feature>
<keyword evidence="2" id="KW-0813">Transport</keyword>
<sequence length="56" mass="5866">MPDVDVVLIMEPDTLADPGPVADVQLPRKLDAGPRSKNDAVSDVGSESAQHTNPKA</sequence>
<name>E8NFF3_MICTS</name>
<dbReference type="AlphaFoldDB" id="E8NFF3"/>
<dbReference type="STRING" id="979556.MTES_2262"/>